<protein>
    <submittedName>
        <fullName evidence="2">Uncharacterized protein</fullName>
    </submittedName>
</protein>
<feature type="region of interest" description="Disordered" evidence="1">
    <location>
        <begin position="1"/>
        <end position="33"/>
    </location>
</feature>
<feature type="region of interest" description="Disordered" evidence="1">
    <location>
        <begin position="52"/>
        <end position="258"/>
    </location>
</feature>
<dbReference type="AlphaFoldDB" id="A0A9P3H0Y6"/>
<dbReference type="Proteomes" id="UP000827284">
    <property type="component" value="Unassembled WGS sequence"/>
</dbReference>
<feature type="compositionally biased region" description="Basic and acidic residues" evidence="1">
    <location>
        <begin position="113"/>
        <end position="129"/>
    </location>
</feature>
<name>A0A9P3H0Y6_9FUNG</name>
<comment type="caution">
    <text evidence="2">The sequence shown here is derived from an EMBL/GenBank/DDBJ whole genome shotgun (WGS) entry which is preliminary data.</text>
</comment>
<accession>A0A9P3H0Y6</accession>
<reference evidence="2" key="2">
    <citation type="journal article" date="2022" name="Microbiol. Resour. Announc.">
        <title>Whole-Genome Sequence of Entomortierella parvispora E1425, a Mucoromycotan Fungus Associated with Burkholderiaceae-Related Endosymbiotic Bacteria.</title>
        <authorList>
            <person name="Herlambang A."/>
            <person name="Guo Y."/>
            <person name="Takashima Y."/>
            <person name="Narisawa K."/>
            <person name="Ohta H."/>
            <person name="Nishizawa T."/>
        </authorList>
    </citation>
    <scope>NUCLEOTIDE SEQUENCE</scope>
    <source>
        <strain evidence="2">E1425</strain>
    </source>
</reference>
<evidence type="ECO:0000256" key="1">
    <source>
        <dbReference type="SAM" id="MobiDB-lite"/>
    </source>
</evidence>
<gene>
    <name evidence="2" type="ORF">EMPS_00376</name>
</gene>
<keyword evidence="3" id="KW-1185">Reference proteome</keyword>
<dbReference type="EMBL" id="BQFW01000001">
    <property type="protein sequence ID" value="GJJ68030.1"/>
    <property type="molecule type" value="Genomic_DNA"/>
</dbReference>
<dbReference type="OrthoDB" id="2420556at2759"/>
<feature type="compositionally biased region" description="Low complexity" evidence="1">
    <location>
        <begin position="137"/>
        <end position="187"/>
    </location>
</feature>
<evidence type="ECO:0000313" key="2">
    <source>
        <dbReference type="EMBL" id="GJJ68030.1"/>
    </source>
</evidence>
<organism evidence="2 3">
    <name type="scientific">Entomortierella parvispora</name>
    <dbReference type="NCBI Taxonomy" id="205924"/>
    <lineage>
        <taxon>Eukaryota</taxon>
        <taxon>Fungi</taxon>
        <taxon>Fungi incertae sedis</taxon>
        <taxon>Mucoromycota</taxon>
        <taxon>Mortierellomycotina</taxon>
        <taxon>Mortierellomycetes</taxon>
        <taxon>Mortierellales</taxon>
        <taxon>Mortierellaceae</taxon>
        <taxon>Entomortierella</taxon>
    </lineage>
</organism>
<sequence>MEPSFPQHKPSPDPQDPRLRKLNPMSPSPVTVVSGLGASAAMTMQDSRAYNNVSDCKNAPDMTTVKEQSPLVQVTPSNGNKQANGASDSPSRQPLRVRQEADKHQTAQQSIQDKQRYHREEEKRREDFARGQVLSWLQPQAQPRAQPQPSQSQPQMQPRPQTQQQQQSQLQPQLHPQSRSQLQSQRQPQPPPQVHPQEQTQSQRQQRQPGKQQQQQDQEHTQTQPQPQFQKQPQPQFQKQPQPQHQQPQHSPDQQKPHEMTWTELDSQDSKAMTELQIRDINQLLREMSLLDLVRSDPPVFKDDANPTGEEIKALLQFYKEKSQKCCHLQATIHVRFVRIESSIRKLVTFDRTFMEKACKQLQERKEHTMVLLRNEMSALKMDIESLTEILAYMTEFDKSQEEQRRQEFETKCRTTIRWNPTIPEHDRLREIFGLEDIPVITGTDDIDYGQVGLRIFQSSPFLNLELPESISDTRIFNELICGIAAFIQEFEMYYREKLGVLFEHIAWKYMRYCLSRKSDIQDRYDGHILRVDKTAITWDHTKTFLRKAIGLDILRPHLIRKILTLTPKPKELFASFADRLTPLLDTAGVSDAETGLVVLSIVSLLSDFGVQVVLNEYGSLDAIPSLRDFLVLLSNTPNALGEPHTDRSHLFLLRYGGPRGAKLVRKDIQANRSEGPICWTVTTLKNQQAAAISSRETIVTTPLVLAH</sequence>
<feature type="compositionally biased region" description="Low complexity" evidence="1">
    <location>
        <begin position="195"/>
        <end position="252"/>
    </location>
</feature>
<feature type="compositionally biased region" description="Polar residues" evidence="1">
    <location>
        <begin position="65"/>
        <end position="92"/>
    </location>
</feature>
<reference evidence="2" key="1">
    <citation type="submission" date="2021-11" db="EMBL/GenBank/DDBJ databases">
        <authorList>
            <person name="Herlambang A."/>
            <person name="Guo Y."/>
            <person name="Takashima Y."/>
            <person name="Nishizawa T."/>
        </authorList>
    </citation>
    <scope>NUCLEOTIDE SEQUENCE</scope>
    <source>
        <strain evidence="2">E1425</strain>
    </source>
</reference>
<proteinExistence type="predicted"/>
<evidence type="ECO:0000313" key="3">
    <source>
        <dbReference type="Proteomes" id="UP000827284"/>
    </source>
</evidence>